<keyword evidence="3" id="KW-1185">Reference proteome</keyword>
<dbReference type="SUPFAM" id="SSF51556">
    <property type="entry name" value="Metallo-dependent hydrolases"/>
    <property type="match status" value="1"/>
</dbReference>
<comment type="caution">
    <text evidence="2">The sequence shown here is derived from an EMBL/GenBank/DDBJ whole genome shotgun (WGS) entry which is preliminary data.</text>
</comment>
<evidence type="ECO:0000313" key="3">
    <source>
        <dbReference type="Proteomes" id="UP000070633"/>
    </source>
</evidence>
<evidence type="ECO:0000259" key="1">
    <source>
        <dbReference type="Pfam" id="PF01979"/>
    </source>
</evidence>
<reference evidence="2 3" key="1">
    <citation type="journal article" date="2016" name="Sci. Rep.">
        <title>Metabolic traits of an uncultured archaeal lineage -MSBL1- from brine pools of the Red Sea.</title>
        <authorList>
            <person name="Mwirichia R."/>
            <person name="Alam I."/>
            <person name="Rashid M."/>
            <person name="Vinu M."/>
            <person name="Ba-Alawi W."/>
            <person name="Anthony Kamau A."/>
            <person name="Kamanda Ngugi D."/>
            <person name="Goker M."/>
            <person name="Klenk H.P."/>
            <person name="Bajic V."/>
            <person name="Stingl U."/>
        </authorList>
    </citation>
    <scope>NUCLEOTIDE SEQUENCE [LARGE SCALE GENOMIC DNA]</scope>
    <source>
        <strain evidence="2">SCGC-AAA382M17</strain>
    </source>
</reference>
<dbReference type="PANTHER" id="PTHR43668:SF2">
    <property type="entry name" value="ALLANTOINASE"/>
    <property type="match status" value="1"/>
</dbReference>
<dbReference type="InterPro" id="IPR011059">
    <property type="entry name" value="Metal-dep_hydrolase_composite"/>
</dbReference>
<dbReference type="InterPro" id="IPR032466">
    <property type="entry name" value="Metal_Hydrolase"/>
</dbReference>
<dbReference type="EMBL" id="LHYI01000032">
    <property type="protein sequence ID" value="KXB08084.1"/>
    <property type="molecule type" value="Genomic_DNA"/>
</dbReference>
<sequence length="452" mass="49802">METELVLKGGKVALPTGITEANISVGDEKILSISKTLSRGVEKEAERVVDCSGKLVLPGGIDFHTHIPDLGYSDREDWKTGTESAAAGGTTFVVELGQTDPPSTNRENFKKIRKTAERKAVVDFGINGNITHENLDSLGKLVEEGVKTFGEIYMAESIPELEMIEDGVLLEAFEKISSLDCLAGVHAEDWQIISHLTENMKREGRNDSLAHLEARPSIAEEEAIARALLFARRTGVRLHVYHLSTEAGLKLIEEAKEKGQDVSTEVTAHHLLFERGDMEEKGPYLKCNPPIRGKSDQKALWNGLKSGTIDMVTTDHYSLPRSMKKVGWENIWEAGAGMAGVETRIPLLLTHGVKNNRISIRTFLKVVSENPARRLGLWPRKGVISVGSDADLTVVDMDEEKEIRAEETFTKCEHTPYEGEKVVGMPVLTLVRGKVVMEDGEIVAEPGHGNFF</sequence>
<feature type="domain" description="Amidohydrolase-related" evidence="1">
    <location>
        <begin position="55"/>
        <end position="436"/>
    </location>
</feature>
<protein>
    <recommendedName>
        <fullName evidence="1">Amidohydrolase-related domain-containing protein</fullName>
    </recommendedName>
</protein>
<dbReference type="SUPFAM" id="SSF51338">
    <property type="entry name" value="Composite domain of metallo-dependent hydrolases"/>
    <property type="match status" value="1"/>
</dbReference>
<dbReference type="Gene3D" id="2.30.40.10">
    <property type="entry name" value="Urease, subunit C, domain 1"/>
    <property type="match status" value="1"/>
</dbReference>
<dbReference type="PANTHER" id="PTHR43668">
    <property type="entry name" value="ALLANTOINASE"/>
    <property type="match status" value="1"/>
</dbReference>
<dbReference type="Pfam" id="PF01979">
    <property type="entry name" value="Amidohydro_1"/>
    <property type="match status" value="1"/>
</dbReference>
<name>A0ABR5TJC4_9EURY</name>
<dbReference type="NCBIfam" id="TIGR00857">
    <property type="entry name" value="pyrC_multi"/>
    <property type="match status" value="1"/>
</dbReference>
<organism evidence="2 3">
    <name type="scientific">candidate division MSBL1 archaeon SCGC-AAA382M17</name>
    <dbReference type="NCBI Taxonomy" id="1698284"/>
    <lineage>
        <taxon>Archaea</taxon>
        <taxon>Methanobacteriati</taxon>
        <taxon>Methanobacteriota</taxon>
        <taxon>candidate division MSBL1</taxon>
    </lineage>
</organism>
<dbReference type="Proteomes" id="UP000070633">
    <property type="component" value="Unassembled WGS sequence"/>
</dbReference>
<evidence type="ECO:0000313" key="2">
    <source>
        <dbReference type="EMBL" id="KXB08084.1"/>
    </source>
</evidence>
<dbReference type="Gene3D" id="3.20.20.140">
    <property type="entry name" value="Metal-dependent hydrolases"/>
    <property type="match status" value="1"/>
</dbReference>
<gene>
    <name evidence="2" type="ORF">AKJ55_01465</name>
</gene>
<accession>A0ABR5TJC4</accession>
<dbReference type="InterPro" id="IPR006680">
    <property type="entry name" value="Amidohydro-rel"/>
</dbReference>
<proteinExistence type="predicted"/>
<dbReference type="InterPro" id="IPR050138">
    <property type="entry name" value="DHOase/Allantoinase_Hydrolase"/>
</dbReference>